<name>A0A1J1IS06_9DIPT</name>
<dbReference type="Proteomes" id="UP000183832">
    <property type="component" value="Unassembled WGS sequence"/>
</dbReference>
<reference evidence="1 2" key="1">
    <citation type="submission" date="2015-04" db="EMBL/GenBank/DDBJ databases">
        <authorList>
            <person name="Syromyatnikov M.Y."/>
            <person name="Popov V.N."/>
        </authorList>
    </citation>
    <scope>NUCLEOTIDE SEQUENCE [LARGE SCALE GENOMIC DNA]</scope>
</reference>
<organism evidence="1 2">
    <name type="scientific">Clunio marinus</name>
    <dbReference type="NCBI Taxonomy" id="568069"/>
    <lineage>
        <taxon>Eukaryota</taxon>
        <taxon>Metazoa</taxon>
        <taxon>Ecdysozoa</taxon>
        <taxon>Arthropoda</taxon>
        <taxon>Hexapoda</taxon>
        <taxon>Insecta</taxon>
        <taxon>Pterygota</taxon>
        <taxon>Neoptera</taxon>
        <taxon>Endopterygota</taxon>
        <taxon>Diptera</taxon>
        <taxon>Nematocera</taxon>
        <taxon>Chironomoidea</taxon>
        <taxon>Chironomidae</taxon>
        <taxon>Clunio</taxon>
    </lineage>
</organism>
<gene>
    <name evidence="1" type="ORF">CLUMA_CG014821</name>
</gene>
<protein>
    <submittedName>
        <fullName evidence="1">CLUMA_CG014821, isoform A</fullName>
    </submittedName>
</protein>
<evidence type="ECO:0000313" key="2">
    <source>
        <dbReference type="Proteomes" id="UP000183832"/>
    </source>
</evidence>
<proteinExistence type="predicted"/>
<sequence>MSSQAISQRTSGQCSFAILQICVKFHEKSGTRKSSAVSLLNADTITQKLNSPQELFGFCFVKKQ</sequence>
<accession>A0A1J1IS06</accession>
<dbReference type="AlphaFoldDB" id="A0A1J1IS06"/>
<evidence type="ECO:0000313" key="1">
    <source>
        <dbReference type="EMBL" id="CRL01305.1"/>
    </source>
</evidence>
<dbReference type="EMBL" id="CVRI01000055">
    <property type="protein sequence ID" value="CRL01305.1"/>
    <property type="molecule type" value="Genomic_DNA"/>
</dbReference>
<keyword evidence="2" id="KW-1185">Reference proteome</keyword>